<dbReference type="EMBL" id="CP001349">
    <property type="protein sequence ID" value="ACL57020.1"/>
    <property type="molecule type" value="Genomic_DNA"/>
</dbReference>
<evidence type="ECO:0000313" key="4">
    <source>
        <dbReference type="Proteomes" id="UP000008207"/>
    </source>
</evidence>
<keyword evidence="4" id="KW-1185">Reference proteome</keyword>
<evidence type="ECO:0000256" key="1">
    <source>
        <dbReference type="SAM" id="MobiDB-lite"/>
    </source>
</evidence>
<name>B8ITD4_METNO</name>
<dbReference type="HOGENOM" id="CLU_2451196_0_0_5"/>
<dbReference type="KEGG" id="mno:Mnod_2034"/>
<evidence type="ECO:0000313" key="3">
    <source>
        <dbReference type="EMBL" id="ACL57020.1"/>
    </source>
</evidence>
<gene>
    <name evidence="3" type="ordered locus">Mnod_2034</name>
</gene>
<keyword evidence="2" id="KW-0812">Transmembrane</keyword>
<reference evidence="3 4" key="1">
    <citation type="submission" date="2009-01" db="EMBL/GenBank/DDBJ databases">
        <title>Complete sequence of chromosome of Methylobacterium nodulans ORS 2060.</title>
        <authorList>
            <consortium name="US DOE Joint Genome Institute"/>
            <person name="Lucas S."/>
            <person name="Copeland A."/>
            <person name="Lapidus A."/>
            <person name="Glavina del Rio T."/>
            <person name="Dalin E."/>
            <person name="Tice H."/>
            <person name="Bruce D."/>
            <person name="Goodwin L."/>
            <person name="Pitluck S."/>
            <person name="Sims D."/>
            <person name="Brettin T."/>
            <person name="Detter J.C."/>
            <person name="Han C."/>
            <person name="Larimer F."/>
            <person name="Land M."/>
            <person name="Hauser L."/>
            <person name="Kyrpides N."/>
            <person name="Ivanova N."/>
            <person name="Marx C.J."/>
            <person name="Richardson P."/>
        </authorList>
    </citation>
    <scope>NUCLEOTIDE SEQUENCE [LARGE SCALE GENOMIC DNA]</scope>
    <source>
        <strain evidence="4">LMG 21967 / CNCM I-2342 / ORS 2060</strain>
    </source>
</reference>
<dbReference type="AlphaFoldDB" id="B8ITD4"/>
<keyword evidence="2" id="KW-0472">Membrane</keyword>
<dbReference type="STRING" id="460265.Mnod_2034"/>
<proteinExistence type="predicted"/>
<dbReference type="Proteomes" id="UP000008207">
    <property type="component" value="Chromosome"/>
</dbReference>
<keyword evidence="2" id="KW-1133">Transmembrane helix</keyword>
<sequence length="89" mass="9223">MLGAERPASQDSQVAEPIPATRRVQASVLNPSRSERTASSLCWPRATRRWSAAATPAVLVVGATGVAAGHAGLASMVTISAGWTLLGRR</sequence>
<evidence type="ECO:0000256" key="2">
    <source>
        <dbReference type="SAM" id="Phobius"/>
    </source>
</evidence>
<feature type="transmembrane region" description="Helical" evidence="2">
    <location>
        <begin position="57"/>
        <end position="86"/>
    </location>
</feature>
<feature type="compositionally biased region" description="Polar residues" evidence="1">
    <location>
        <begin position="27"/>
        <end position="40"/>
    </location>
</feature>
<organism evidence="3 4">
    <name type="scientific">Methylobacterium nodulans (strain LMG 21967 / CNCM I-2342 / ORS 2060)</name>
    <dbReference type="NCBI Taxonomy" id="460265"/>
    <lineage>
        <taxon>Bacteria</taxon>
        <taxon>Pseudomonadati</taxon>
        <taxon>Pseudomonadota</taxon>
        <taxon>Alphaproteobacteria</taxon>
        <taxon>Hyphomicrobiales</taxon>
        <taxon>Methylobacteriaceae</taxon>
        <taxon>Methylobacterium</taxon>
    </lineage>
</organism>
<protein>
    <submittedName>
        <fullName evidence="3">Uncharacterized protein</fullName>
    </submittedName>
</protein>
<accession>B8ITD4</accession>
<feature type="region of interest" description="Disordered" evidence="1">
    <location>
        <begin position="1"/>
        <end position="40"/>
    </location>
</feature>